<protein>
    <recommendedName>
        <fullName evidence="2">PUB domain-containing protein</fullName>
    </recommendedName>
</protein>
<dbReference type="InterPro" id="IPR036339">
    <property type="entry name" value="PUB-like_dom_sf"/>
</dbReference>
<evidence type="ECO:0000313" key="3">
    <source>
        <dbReference type="EMBL" id="KAJ3845098.1"/>
    </source>
</evidence>
<name>A0AA38PLY7_9AGAR</name>
<gene>
    <name evidence="3" type="ORF">F5878DRAFT_600171</name>
</gene>
<dbReference type="EMBL" id="MU805941">
    <property type="protein sequence ID" value="KAJ3845098.1"/>
    <property type="molecule type" value="Genomic_DNA"/>
</dbReference>
<feature type="compositionally biased region" description="Low complexity" evidence="1">
    <location>
        <begin position="216"/>
        <end position="226"/>
    </location>
</feature>
<sequence length="241" mass="27535">MDQESPSADRFAEAIERRLSTQQSQAPSPATLLAEHARRQKFRRMIDPGILRPNPEQEAVASMKILYKLSENLIREPENPKFQRIKSTNAQIQKHIINLKGTVEFLRELGFHPEVDNFQPFFVFNPKRMSDLVIGSAMLKESLDLQEQKRARATESKQTVQEARAEVIERVHLAFMEDRRTKMELDEREKELRTARAQVSARQGVQERARRHSTDSSGSAESEGSGHILGAATDQPPPPYH</sequence>
<evidence type="ECO:0000256" key="1">
    <source>
        <dbReference type="SAM" id="MobiDB-lite"/>
    </source>
</evidence>
<feature type="region of interest" description="Disordered" evidence="1">
    <location>
        <begin position="190"/>
        <end position="241"/>
    </location>
</feature>
<dbReference type="InterPro" id="IPR018997">
    <property type="entry name" value="PUB_domain"/>
</dbReference>
<proteinExistence type="predicted"/>
<dbReference type="CDD" id="cd09212">
    <property type="entry name" value="PUB"/>
    <property type="match status" value="1"/>
</dbReference>
<dbReference type="SMART" id="SM00580">
    <property type="entry name" value="PUG"/>
    <property type="match status" value="1"/>
</dbReference>
<feature type="compositionally biased region" description="Basic and acidic residues" evidence="1">
    <location>
        <begin position="205"/>
        <end position="214"/>
    </location>
</feature>
<dbReference type="GO" id="GO:0005737">
    <property type="term" value="C:cytoplasm"/>
    <property type="evidence" value="ECO:0007669"/>
    <property type="project" value="TreeGrafter"/>
</dbReference>
<dbReference type="Proteomes" id="UP001163846">
    <property type="component" value="Unassembled WGS sequence"/>
</dbReference>
<feature type="domain" description="PUB" evidence="2">
    <location>
        <begin position="59"/>
        <end position="131"/>
    </location>
</feature>
<dbReference type="Gene3D" id="1.20.58.2190">
    <property type="match status" value="1"/>
</dbReference>
<evidence type="ECO:0000259" key="2">
    <source>
        <dbReference type="Pfam" id="PF09409"/>
    </source>
</evidence>
<organism evidence="3 4">
    <name type="scientific">Lentinula raphanica</name>
    <dbReference type="NCBI Taxonomy" id="153919"/>
    <lineage>
        <taxon>Eukaryota</taxon>
        <taxon>Fungi</taxon>
        <taxon>Dikarya</taxon>
        <taxon>Basidiomycota</taxon>
        <taxon>Agaricomycotina</taxon>
        <taxon>Agaricomycetes</taxon>
        <taxon>Agaricomycetidae</taxon>
        <taxon>Agaricales</taxon>
        <taxon>Marasmiineae</taxon>
        <taxon>Omphalotaceae</taxon>
        <taxon>Lentinula</taxon>
    </lineage>
</organism>
<dbReference type="PANTHER" id="PTHR23153:SF38">
    <property type="entry name" value="UBX DOMAIN-CONTAINING PROTEIN 6"/>
    <property type="match status" value="1"/>
</dbReference>
<keyword evidence="4" id="KW-1185">Reference proteome</keyword>
<accession>A0AA38PLY7</accession>
<dbReference type="AlphaFoldDB" id="A0AA38PLY7"/>
<evidence type="ECO:0000313" key="4">
    <source>
        <dbReference type="Proteomes" id="UP001163846"/>
    </source>
</evidence>
<comment type="caution">
    <text evidence="3">The sequence shown here is derived from an EMBL/GenBank/DDBJ whole genome shotgun (WGS) entry which is preliminary data.</text>
</comment>
<dbReference type="Pfam" id="PF09409">
    <property type="entry name" value="PUB"/>
    <property type="match status" value="1"/>
</dbReference>
<reference evidence="3" key="1">
    <citation type="submission" date="2022-08" db="EMBL/GenBank/DDBJ databases">
        <authorList>
            <consortium name="DOE Joint Genome Institute"/>
            <person name="Min B."/>
            <person name="Riley R."/>
            <person name="Sierra-Patev S."/>
            <person name="Naranjo-Ortiz M."/>
            <person name="Looney B."/>
            <person name="Konkel Z."/>
            <person name="Slot J.C."/>
            <person name="Sakamoto Y."/>
            <person name="Steenwyk J.L."/>
            <person name="Rokas A."/>
            <person name="Carro J."/>
            <person name="Camarero S."/>
            <person name="Ferreira P."/>
            <person name="Molpeceres G."/>
            <person name="Ruiz-Duenas F.J."/>
            <person name="Serrano A."/>
            <person name="Henrissat B."/>
            <person name="Drula E."/>
            <person name="Hughes K.W."/>
            <person name="Mata J.L."/>
            <person name="Ishikawa N.K."/>
            <person name="Vargas-Isla R."/>
            <person name="Ushijima S."/>
            <person name="Smith C.A."/>
            <person name="Ahrendt S."/>
            <person name="Andreopoulos W."/>
            <person name="He G."/>
            <person name="Labutti K."/>
            <person name="Lipzen A."/>
            <person name="Ng V."/>
            <person name="Sandor L."/>
            <person name="Barry K."/>
            <person name="Martinez A.T."/>
            <person name="Xiao Y."/>
            <person name="Gibbons J.G."/>
            <person name="Terashima K."/>
            <person name="Hibbett D.S."/>
            <person name="Grigoriev I.V."/>
        </authorList>
    </citation>
    <scope>NUCLEOTIDE SEQUENCE</scope>
    <source>
        <strain evidence="3">TFB9207</strain>
    </source>
</reference>
<dbReference type="SUPFAM" id="SSF143503">
    <property type="entry name" value="PUG domain-like"/>
    <property type="match status" value="1"/>
</dbReference>
<dbReference type="PANTHER" id="PTHR23153">
    <property type="entry name" value="UBX-RELATED"/>
    <property type="match status" value="1"/>
</dbReference>